<feature type="compositionally biased region" description="Basic and acidic residues" evidence="1">
    <location>
        <begin position="288"/>
        <end position="301"/>
    </location>
</feature>
<dbReference type="InterPro" id="IPR032710">
    <property type="entry name" value="NTF2-like_dom_sf"/>
</dbReference>
<evidence type="ECO:0000313" key="2">
    <source>
        <dbReference type="EMBL" id="UJO12086.1"/>
    </source>
</evidence>
<reference evidence="2" key="1">
    <citation type="submission" date="2021-12" db="EMBL/GenBank/DDBJ databases">
        <authorList>
            <person name="Zaccaron A."/>
            <person name="Stergiopoulos I."/>
        </authorList>
    </citation>
    <scope>NUCLEOTIDE SEQUENCE</scope>
    <source>
        <strain evidence="2">Race5_Kim</strain>
    </source>
</reference>
<feature type="compositionally biased region" description="Basic and acidic residues" evidence="1">
    <location>
        <begin position="453"/>
        <end position="469"/>
    </location>
</feature>
<dbReference type="Gene3D" id="3.10.450.50">
    <property type="match status" value="1"/>
</dbReference>
<dbReference type="AlphaFoldDB" id="A0A9Q8L7A3"/>
<dbReference type="GeneID" id="71982003"/>
<organism evidence="2 3">
    <name type="scientific">Passalora fulva</name>
    <name type="common">Tomato leaf mold</name>
    <name type="synonym">Cladosporium fulvum</name>
    <dbReference type="NCBI Taxonomy" id="5499"/>
    <lineage>
        <taxon>Eukaryota</taxon>
        <taxon>Fungi</taxon>
        <taxon>Dikarya</taxon>
        <taxon>Ascomycota</taxon>
        <taxon>Pezizomycotina</taxon>
        <taxon>Dothideomycetes</taxon>
        <taxon>Dothideomycetidae</taxon>
        <taxon>Mycosphaerellales</taxon>
        <taxon>Mycosphaerellaceae</taxon>
        <taxon>Fulvia</taxon>
    </lineage>
</organism>
<accession>A0A9Q8L7A3</accession>
<gene>
    <name evidence="2" type="ORF">CLAFUR5_02125</name>
</gene>
<dbReference type="OrthoDB" id="1162399at2759"/>
<evidence type="ECO:0000256" key="1">
    <source>
        <dbReference type="SAM" id="MobiDB-lite"/>
    </source>
</evidence>
<keyword evidence="3" id="KW-1185">Reference proteome</keyword>
<dbReference type="SUPFAM" id="SSF54427">
    <property type="entry name" value="NTF2-like"/>
    <property type="match status" value="1"/>
</dbReference>
<dbReference type="EMBL" id="CP090163">
    <property type="protein sequence ID" value="UJO12086.1"/>
    <property type="molecule type" value="Genomic_DNA"/>
</dbReference>
<proteinExistence type="predicted"/>
<sequence>MASGTYLRFLQAPNTGDLASDATINYITTTTTISEPTAILKHFSAQAKQVEKKNEQILYTIEGDNGCCVETATTLQFRMGGGAYLPGMDSNMLDERQVTFPLTHVVSYDSAGKIQQIRLYWDQGTLLKQVEAIGKTGRNWPIRDGTALVNAVTASVKSGGGQNTHSNGKPSESRKPNEVVIQGHQKRDSVSVTRDPHASLALFAERDPNEDGRTYSGPKYDKVKSAKPGPRDYGELFASEETAAATGATARSQSPHKNDGTVLKAGAGKHFKGNRLFEEDENPSPPRSPERKKTYDQKYEHFAFGNGEDAPKENRPPSKAKGNQNATFSFEDFATPPKHVEKQKPDFERHWGAGVDEDDPSSPPKRPIVHAARKDAAPHFELVDDSPMPVGKIYKTAGDGMGSRKGGEGWWDVDSDPEVDEPAARKKAQTTSVNNARRGNDFNSHQAMTDKSPAVDKAQKTKPSTRPDQKSSWSHGESAGKKIYKTAGDGMGSRSGGRAWGIGDDSDPEVDADVRPSARSRRAQQAQTNAGAGDSDF</sequence>
<dbReference type="Proteomes" id="UP000756132">
    <property type="component" value="Chromosome 1"/>
</dbReference>
<reference evidence="2" key="2">
    <citation type="journal article" date="2022" name="Microb. Genom.">
        <title>A chromosome-scale genome assembly of the tomato pathogen Cladosporium fulvum reveals a compartmentalized genome architecture and the presence of a dispensable chromosome.</title>
        <authorList>
            <person name="Zaccaron A.Z."/>
            <person name="Chen L.H."/>
            <person name="Samaras A."/>
            <person name="Stergiopoulos I."/>
        </authorList>
    </citation>
    <scope>NUCLEOTIDE SEQUENCE</scope>
    <source>
        <strain evidence="2">Race5_Kim</strain>
    </source>
</reference>
<feature type="compositionally biased region" description="Polar residues" evidence="1">
    <location>
        <begin position="429"/>
        <end position="449"/>
    </location>
</feature>
<feature type="region of interest" description="Disordered" evidence="1">
    <location>
        <begin position="155"/>
        <end position="537"/>
    </location>
</feature>
<feature type="compositionally biased region" description="Basic and acidic residues" evidence="1">
    <location>
        <begin position="204"/>
        <end position="234"/>
    </location>
</feature>
<feature type="compositionally biased region" description="Acidic residues" evidence="1">
    <location>
        <begin position="411"/>
        <end position="421"/>
    </location>
</feature>
<feature type="compositionally biased region" description="Basic and acidic residues" evidence="1">
    <location>
        <begin position="185"/>
        <end position="197"/>
    </location>
</feature>
<dbReference type="KEGG" id="ffu:CLAFUR5_02125"/>
<protein>
    <submittedName>
        <fullName evidence="2">Uncharacterized protein</fullName>
    </submittedName>
</protein>
<feature type="compositionally biased region" description="Basic and acidic residues" evidence="1">
    <location>
        <begin position="338"/>
        <end position="351"/>
    </location>
</feature>
<evidence type="ECO:0000313" key="3">
    <source>
        <dbReference type="Proteomes" id="UP000756132"/>
    </source>
</evidence>
<name>A0A9Q8L7A3_PASFU</name>
<dbReference type="RefSeq" id="XP_047756452.1">
    <property type="nucleotide sequence ID" value="XM_047901273.1"/>
</dbReference>
<feature type="compositionally biased region" description="Gly residues" evidence="1">
    <location>
        <begin position="489"/>
        <end position="500"/>
    </location>
</feature>
<feature type="compositionally biased region" description="Basic and acidic residues" evidence="1">
    <location>
        <begin position="372"/>
        <end position="382"/>
    </location>
</feature>